<accession>A0A9P6N7N8</accession>
<feature type="domain" description="NAD(P)-binding" evidence="10">
    <location>
        <begin position="1"/>
        <end position="102"/>
    </location>
</feature>
<evidence type="ECO:0000256" key="7">
    <source>
        <dbReference type="ARBA" id="ARBA00037676"/>
    </source>
</evidence>
<feature type="non-terminal residue" evidence="11">
    <location>
        <position position="1"/>
    </location>
</feature>
<evidence type="ECO:0000256" key="9">
    <source>
        <dbReference type="ARBA" id="ARBA00038238"/>
    </source>
</evidence>
<evidence type="ECO:0000256" key="1">
    <source>
        <dbReference type="ARBA" id="ARBA00000083"/>
    </source>
</evidence>
<name>A0A9P6N7N8_9BASI</name>
<comment type="cofactor">
    <cofactor evidence="2">
        <name>NAD(+)</name>
        <dbReference type="ChEBI" id="CHEBI:57540"/>
    </cofactor>
</comment>
<keyword evidence="5" id="KW-0520">NAD</keyword>
<dbReference type="InterPro" id="IPR016040">
    <property type="entry name" value="NAD(P)-bd_dom"/>
</dbReference>
<dbReference type="OrthoDB" id="9402762at2759"/>
<evidence type="ECO:0000256" key="3">
    <source>
        <dbReference type="ARBA" id="ARBA00004947"/>
    </source>
</evidence>
<dbReference type="PANTHER" id="PTHR43725:SF47">
    <property type="entry name" value="UDP-GLUCOSE 4-EPIMERASE"/>
    <property type="match status" value="1"/>
</dbReference>
<evidence type="ECO:0000259" key="10">
    <source>
        <dbReference type="Pfam" id="PF16363"/>
    </source>
</evidence>
<evidence type="ECO:0000256" key="6">
    <source>
        <dbReference type="ARBA" id="ARBA00023235"/>
    </source>
</evidence>
<dbReference type="GO" id="GO:0003978">
    <property type="term" value="F:UDP-glucose 4-epimerase activity"/>
    <property type="evidence" value="ECO:0007669"/>
    <property type="project" value="UniProtKB-EC"/>
</dbReference>
<evidence type="ECO:0000256" key="8">
    <source>
        <dbReference type="ARBA" id="ARBA00037955"/>
    </source>
</evidence>
<keyword evidence="12" id="KW-1185">Reference proteome</keyword>
<evidence type="ECO:0000256" key="4">
    <source>
        <dbReference type="ARBA" id="ARBA00005028"/>
    </source>
</evidence>
<comment type="caution">
    <text evidence="11">The sequence shown here is derived from an EMBL/GenBank/DDBJ whole genome shotgun (WGS) entry which is preliminary data.</text>
</comment>
<comment type="function">
    <text evidence="7">Mutarotase converts alpha-aldose to the beta-anomer. It is active on D-glucose, L-arabinose, D-xylose, D-galactose, maltose and lactose.</text>
</comment>
<gene>
    <name evidence="11" type="ORF">CROQUDRAFT_102797</name>
</gene>
<dbReference type="EMBL" id="MU168391">
    <property type="protein sequence ID" value="KAG0138860.1"/>
    <property type="molecule type" value="Genomic_DNA"/>
</dbReference>
<proteinExistence type="inferred from homology"/>
<comment type="pathway">
    <text evidence="3">Carbohydrate metabolism; galactose metabolism.</text>
</comment>
<keyword evidence="6" id="KW-0413">Isomerase</keyword>
<dbReference type="PANTHER" id="PTHR43725">
    <property type="entry name" value="UDP-GLUCOSE 4-EPIMERASE"/>
    <property type="match status" value="1"/>
</dbReference>
<dbReference type="InterPro" id="IPR036291">
    <property type="entry name" value="NAD(P)-bd_dom_sf"/>
</dbReference>
<reference evidence="11" key="1">
    <citation type="submission" date="2013-11" db="EMBL/GenBank/DDBJ databases">
        <title>Genome sequence of the fusiform rust pathogen reveals effectors for host alternation and coevolution with pine.</title>
        <authorList>
            <consortium name="DOE Joint Genome Institute"/>
            <person name="Smith K."/>
            <person name="Pendleton A."/>
            <person name="Kubisiak T."/>
            <person name="Anderson C."/>
            <person name="Salamov A."/>
            <person name="Aerts A."/>
            <person name="Riley R."/>
            <person name="Clum A."/>
            <person name="Lindquist E."/>
            <person name="Ence D."/>
            <person name="Campbell M."/>
            <person name="Kronenberg Z."/>
            <person name="Feau N."/>
            <person name="Dhillon B."/>
            <person name="Hamelin R."/>
            <person name="Burleigh J."/>
            <person name="Smith J."/>
            <person name="Yandell M."/>
            <person name="Nelson C."/>
            <person name="Grigoriev I."/>
            <person name="Davis J."/>
        </authorList>
    </citation>
    <scope>NUCLEOTIDE SEQUENCE</scope>
    <source>
        <strain evidence="11">G11</strain>
    </source>
</reference>
<dbReference type="AlphaFoldDB" id="A0A9P6N7N8"/>
<dbReference type="GO" id="GO:0005996">
    <property type="term" value="P:monosaccharide metabolic process"/>
    <property type="evidence" value="ECO:0007669"/>
    <property type="project" value="TreeGrafter"/>
</dbReference>
<organism evidence="11 12">
    <name type="scientific">Cronartium quercuum f. sp. fusiforme G11</name>
    <dbReference type="NCBI Taxonomy" id="708437"/>
    <lineage>
        <taxon>Eukaryota</taxon>
        <taxon>Fungi</taxon>
        <taxon>Dikarya</taxon>
        <taxon>Basidiomycota</taxon>
        <taxon>Pucciniomycotina</taxon>
        <taxon>Pucciniomycetes</taxon>
        <taxon>Pucciniales</taxon>
        <taxon>Coleosporiaceae</taxon>
        <taxon>Cronartium</taxon>
    </lineage>
</organism>
<comment type="similarity">
    <text evidence="9">In the C-terminal section; belongs to the aldose epimerase family.</text>
</comment>
<dbReference type="GO" id="GO:0005829">
    <property type="term" value="C:cytosol"/>
    <property type="evidence" value="ECO:0007669"/>
    <property type="project" value="TreeGrafter"/>
</dbReference>
<comment type="catalytic activity">
    <reaction evidence="1">
        <text>UDP-alpha-D-glucose = UDP-alpha-D-galactose</text>
        <dbReference type="Rhea" id="RHEA:22168"/>
        <dbReference type="ChEBI" id="CHEBI:58885"/>
        <dbReference type="ChEBI" id="CHEBI:66914"/>
        <dbReference type="EC" id="5.1.3.2"/>
    </reaction>
</comment>
<protein>
    <recommendedName>
        <fullName evidence="10">NAD(P)-binding domain-containing protein</fullName>
    </recommendedName>
</protein>
<comment type="pathway">
    <text evidence="4">Carbohydrate metabolism; hexose metabolism.</text>
</comment>
<comment type="similarity">
    <text evidence="8">In the N-terminal section; belongs to the NAD(P)-dependent epimerase/dehydratase family.</text>
</comment>
<evidence type="ECO:0000256" key="2">
    <source>
        <dbReference type="ARBA" id="ARBA00001911"/>
    </source>
</evidence>
<dbReference type="Pfam" id="PF16363">
    <property type="entry name" value="GDP_Man_Dehyd"/>
    <property type="match status" value="1"/>
</dbReference>
<dbReference type="Gene3D" id="3.40.50.720">
    <property type="entry name" value="NAD(P)-binding Rossmann-like Domain"/>
    <property type="match status" value="1"/>
</dbReference>
<evidence type="ECO:0000313" key="11">
    <source>
        <dbReference type="EMBL" id="KAG0138860.1"/>
    </source>
</evidence>
<dbReference type="Proteomes" id="UP000886653">
    <property type="component" value="Unassembled WGS sequence"/>
</dbReference>
<dbReference type="Gene3D" id="3.90.25.10">
    <property type="entry name" value="UDP-galactose 4-epimerase, domain 1"/>
    <property type="match status" value="1"/>
</dbReference>
<dbReference type="SUPFAM" id="SSF51735">
    <property type="entry name" value="NAD(P)-binding Rossmann-fold domains"/>
    <property type="match status" value="1"/>
</dbReference>
<evidence type="ECO:0000313" key="12">
    <source>
        <dbReference type="Proteomes" id="UP000886653"/>
    </source>
</evidence>
<evidence type="ECO:0000256" key="5">
    <source>
        <dbReference type="ARBA" id="ARBA00023027"/>
    </source>
</evidence>
<sequence length="114" mass="12819">VRDFIHVQDLARGHLSALESFLEIGRHKSTGECRTYNLSTGQGATVKEIVNALSKVSGKEIKCIETDRRPGDLAIVICDPKKAFKELDWKAEKTIIDMARDMWTYCLKNPNGIL</sequence>